<gene>
    <name evidence="2" type="ORF">CRENBAI_013646</name>
</gene>
<evidence type="ECO:0000313" key="2">
    <source>
        <dbReference type="EMBL" id="KAK5610048.1"/>
    </source>
</evidence>
<evidence type="ECO:0000256" key="1">
    <source>
        <dbReference type="SAM" id="SignalP"/>
    </source>
</evidence>
<keyword evidence="1" id="KW-0732">Signal</keyword>
<proteinExistence type="predicted"/>
<feature type="signal peptide" evidence="1">
    <location>
        <begin position="1"/>
        <end position="20"/>
    </location>
</feature>
<dbReference type="EMBL" id="JAHHUM010001707">
    <property type="protein sequence ID" value="KAK5610048.1"/>
    <property type="molecule type" value="Genomic_DNA"/>
</dbReference>
<sequence>MTVAAAAVKVFLCFMRDAEAAHSHTPTVTDTHSDHTPQMSQTHLDHLSLPQTHLDLHRLRPCRTITHSVLLFGNLGASGSFSPSFGVEFDLTVGFPSLSGPLKAASCC</sequence>
<dbReference type="AlphaFoldDB" id="A0AAV9RM52"/>
<organism evidence="2 3">
    <name type="scientific">Crenichthys baileyi</name>
    <name type="common">White River springfish</name>
    <dbReference type="NCBI Taxonomy" id="28760"/>
    <lineage>
        <taxon>Eukaryota</taxon>
        <taxon>Metazoa</taxon>
        <taxon>Chordata</taxon>
        <taxon>Craniata</taxon>
        <taxon>Vertebrata</taxon>
        <taxon>Euteleostomi</taxon>
        <taxon>Actinopterygii</taxon>
        <taxon>Neopterygii</taxon>
        <taxon>Teleostei</taxon>
        <taxon>Neoteleostei</taxon>
        <taxon>Acanthomorphata</taxon>
        <taxon>Ovalentaria</taxon>
        <taxon>Atherinomorphae</taxon>
        <taxon>Cyprinodontiformes</taxon>
        <taxon>Goodeidae</taxon>
        <taxon>Crenichthys</taxon>
    </lineage>
</organism>
<evidence type="ECO:0000313" key="3">
    <source>
        <dbReference type="Proteomes" id="UP001311232"/>
    </source>
</evidence>
<evidence type="ECO:0008006" key="4">
    <source>
        <dbReference type="Google" id="ProtNLM"/>
    </source>
</evidence>
<dbReference type="Proteomes" id="UP001311232">
    <property type="component" value="Unassembled WGS sequence"/>
</dbReference>
<name>A0AAV9RM52_9TELE</name>
<protein>
    <recommendedName>
        <fullName evidence="4">Secreted protein</fullName>
    </recommendedName>
</protein>
<accession>A0AAV9RM52</accession>
<feature type="chain" id="PRO_5043418103" description="Secreted protein" evidence="1">
    <location>
        <begin position="21"/>
        <end position="108"/>
    </location>
</feature>
<reference evidence="2 3" key="1">
    <citation type="submission" date="2021-06" db="EMBL/GenBank/DDBJ databases">
        <authorList>
            <person name="Palmer J.M."/>
        </authorList>
    </citation>
    <scope>NUCLEOTIDE SEQUENCE [LARGE SCALE GENOMIC DNA]</scope>
    <source>
        <strain evidence="2 3">MEX-2019</strain>
        <tissue evidence="2">Muscle</tissue>
    </source>
</reference>
<comment type="caution">
    <text evidence="2">The sequence shown here is derived from an EMBL/GenBank/DDBJ whole genome shotgun (WGS) entry which is preliminary data.</text>
</comment>
<keyword evidence="3" id="KW-1185">Reference proteome</keyword>